<gene>
    <name evidence="2" type="ORF">B296_00040051</name>
</gene>
<proteinExistence type="predicted"/>
<accession>A0A426XG69</accession>
<dbReference type="Proteomes" id="UP000287651">
    <property type="component" value="Unassembled WGS sequence"/>
</dbReference>
<dbReference type="SUPFAM" id="SSF47473">
    <property type="entry name" value="EF-hand"/>
    <property type="match status" value="1"/>
</dbReference>
<evidence type="ECO:0000259" key="1">
    <source>
        <dbReference type="PROSITE" id="PS50222"/>
    </source>
</evidence>
<dbReference type="PROSITE" id="PS50222">
    <property type="entry name" value="EF_HAND_2"/>
    <property type="match status" value="1"/>
</dbReference>
<name>A0A426XG69_ENSVE</name>
<dbReference type="InterPro" id="IPR011992">
    <property type="entry name" value="EF-hand-dom_pair"/>
</dbReference>
<dbReference type="GO" id="GO:0005509">
    <property type="term" value="F:calcium ion binding"/>
    <property type="evidence" value="ECO:0007669"/>
    <property type="project" value="InterPro"/>
</dbReference>
<dbReference type="Gene3D" id="1.10.238.10">
    <property type="entry name" value="EF-hand"/>
    <property type="match status" value="1"/>
</dbReference>
<dbReference type="InterPro" id="IPR002048">
    <property type="entry name" value="EF_hand_dom"/>
</dbReference>
<evidence type="ECO:0000313" key="3">
    <source>
        <dbReference type="Proteomes" id="UP000287651"/>
    </source>
</evidence>
<comment type="caution">
    <text evidence="2">The sequence shown here is derived from an EMBL/GenBank/DDBJ whole genome shotgun (WGS) entry which is preliminary data.</text>
</comment>
<dbReference type="AlphaFoldDB" id="A0A426XG69"/>
<organism evidence="2 3">
    <name type="scientific">Ensete ventricosum</name>
    <name type="common">Abyssinian banana</name>
    <name type="synonym">Musa ensete</name>
    <dbReference type="NCBI Taxonomy" id="4639"/>
    <lineage>
        <taxon>Eukaryota</taxon>
        <taxon>Viridiplantae</taxon>
        <taxon>Streptophyta</taxon>
        <taxon>Embryophyta</taxon>
        <taxon>Tracheophyta</taxon>
        <taxon>Spermatophyta</taxon>
        <taxon>Magnoliopsida</taxon>
        <taxon>Liliopsida</taxon>
        <taxon>Zingiberales</taxon>
        <taxon>Musaceae</taxon>
        <taxon>Ensete</taxon>
    </lineage>
</organism>
<evidence type="ECO:0000313" key="2">
    <source>
        <dbReference type="EMBL" id="RRT38464.1"/>
    </source>
</evidence>
<dbReference type="EMBL" id="AMZH03021180">
    <property type="protein sequence ID" value="RRT38464.1"/>
    <property type="molecule type" value="Genomic_DNA"/>
</dbReference>
<protein>
    <recommendedName>
        <fullName evidence="1">EF-hand domain-containing protein</fullName>
    </recommendedName>
</protein>
<reference evidence="2 3" key="1">
    <citation type="journal article" date="2014" name="Agronomy (Basel)">
        <title>A Draft Genome Sequence for Ensete ventricosum, the Drought-Tolerant Tree Against Hunger.</title>
        <authorList>
            <person name="Harrison J."/>
            <person name="Moore K.A."/>
            <person name="Paszkiewicz K."/>
            <person name="Jones T."/>
            <person name="Grant M."/>
            <person name="Ambacheew D."/>
            <person name="Muzemil S."/>
            <person name="Studholme D.J."/>
        </authorList>
    </citation>
    <scope>NUCLEOTIDE SEQUENCE [LARGE SCALE GENOMIC DNA]</scope>
</reference>
<sequence length="151" mass="16754">MTIVPLSEPWLSRRAPRDINDLFYHFTASPPNLSLDLEVRVGLKFRTSLRWGGVGLVGRKCVVQYHEGCIRQKKVIRACGKPLPAKPRSPFPPPIPSRISLSLSSLLSQLCEGDCGVGMTEQLTDDQIAEFKEAFSLFDKDGDGLILSIPF</sequence>
<feature type="domain" description="EF-hand" evidence="1">
    <location>
        <begin position="126"/>
        <end position="151"/>
    </location>
</feature>